<reference evidence="3" key="1">
    <citation type="journal article" date="2019" name="Int. J. Syst. Evol. Microbiol.">
        <title>The Global Catalogue of Microorganisms (GCM) 10K type strain sequencing project: providing services to taxonomists for standard genome sequencing and annotation.</title>
        <authorList>
            <consortium name="The Broad Institute Genomics Platform"/>
            <consortium name="The Broad Institute Genome Sequencing Center for Infectious Disease"/>
            <person name="Wu L."/>
            <person name="Ma J."/>
        </authorList>
    </citation>
    <scope>NUCLEOTIDE SEQUENCE [LARGE SCALE GENOMIC DNA]</scope>
    <source>
        <strain evidence="3">CGMCC 1.15905</strain>
    </source>
</reference>
<protein>
    <submittedName>
        <fullName evidence="2">Uncharacterized protein</fullName>
    </submittedName>
</protein>
<dbReference type="Proteomes" id="UP000623419">
    <property type="component" value="Unassembled WGS sequence"/>
</dbReference>
<evidence type="ECO:0000256" key="1">
    <source>
        <dbReference type="SAM" id="Phobius"/>
    </source>
</evidence>
<keyword evidence="1" id="KW-1133">Transmembrane helix</keyword>
<dbReference type="RefSeq" id="WP_188663355.1">
    <property type="nucleotide sequence ID" value="NZ_BMKC01000002.1"/>
</dbReference>
<sequence>MADIHLRLQSLEQLYDTFDPAPFPDKALDRRVEAYLVESAGEHGHAEPVTLVLHGTPLIEKSLGDIGDAIHAHFALASAQAERRHRRRSRVGRIAMLAGLATLGGVLVLRHWLAMAPPPLGEVLSEGLLILAWVALWRPIETIGFDSWESRIERGILRKLAQAPLRWHADACKPMPAS</sequence>
<keyword evidence="1" id="KW-0812">Transmembrane</keyword>
<accession>A0ABQ1HIY7</accession>
<proteinExistence type="predicted"/>
<feature type="transmembrane region" description="Helical" evidence="1">
    <location>
        <begin position="94"/>
        <end position="113"/>
    </location>
</feature>
<comment type="caution">
    <text evidence="2">The sequence shown here is derived from an EMBL/GenBank/DDBJ whole genome shotgun (WGS) entry which is preliminary data.</text>
</comment>
<dbReference type="EMBL" id="BMKC01000002">
    <property type="protein sequence ID" value="GGA80059.1"/>
    <property type="molecule type" value="Genomic_DNA"/>
</dbReference>
<keyword evidence="1" id="KW-0472">Membrane</keyword>
<gene>
    <name evidence="2" type="ORF">GCM10011521_17890</name>
</gene>
<evidence type="ECO:0000313" key="2">
    <source>
        <dbReference type="EMBL" id="GGA80059.1"/>
    </source>
</evidence>
<keyword evidence="3" id="KW-1185">Reference proteome</keyword>
<organism evidence="2 3">
    <name type="scientific">Arenimonas soli</name>
    <dbReference type="NCBI Taxonomy" id="2269504"/>
    <lineage>
        <taxon>Bacteria</taxon>
        <taxon>Pseudomonadati</taxon>
        <taxon>Pseudomonadota</taxon>
        <taxon>Gammaproteobacteria</taxon>
        <taxon>Lysobacterales</taxon>
        <taxon>Lysobacteraceae</taxon>
        <taxon>Arenimonas</taxon>
    </lineage>
</organism>
<evidence type="ECO:0000313" key="3">
    <source>
        <dbReference type="Proteomes" id="UP000623419"/>
    </source>
</evidence>
<name>A0ABQ1HIY7_9GAMM</name>